<dbReference type="PROSITE" id="PS00676">
    <property type="entry name" value="SIGMA54_INTERACT_2"/>
    <property type="match status" value="1"/>
</dbReference>
<dbReference type="SUPFAM" id="SSF52540">
    <property type="entry name" value="P-loop containing nucleoside triphosphate hydrolases"/>
    <property type="match status" value="1"/>
</dbReference>
<dbReference type="Gene3D" id="3.40.50.2300">
    <property type="match status" value="1"/>
</dbReference>
<dbReference type="InterPro" id="IPR058031">
    <property type="entry name" value="AAA_lid_NorR"/>
</dbReference>
<evidence type="ECO:0000256" key="2">
    <source>
        <dbReference type="ARBA" id="ARBA00022741"/>
    </source>
</evidence>
<dbReference type="AlphaFoldDB" id="A0A090AKQ6"/>
<dbReference type="Gene3D" id="1.10.8.60">
    <property type="match status" value="1"/>
</dbReference>
<dbReference type="InterPro" id="IPR009057">
    <property type="entry name" value="Homeodomain-like_sf"/>
</dbReference>
<dbReference type="Proteomes" id="UP000031623">
    <property type="component" value="Chromosome"/>
</dbReference>
<reference evidence="11" key="1">
    <citation type="journal article" date="2014" name="ISME J.">
        <title>Ecophysiology of Thioploca ingrica as revealed by the complete genome sequence supplemented with proteomic evidence.</title>
        <authorList>
            <person name="Kojima H."/>
            <person name="Ogura Y."/>
            <person name="Yamamoto N."/>
            <person name="Togashi T."/>
            <person name="Mori H."/>
            <person name="Watanabe T."/>
            <person name="Nemoto F."/>
            <person name="Kurokawa K."/>
            <person name="Hayashi T."/>
            <person name="Fukui M."/>
        </authorList>
    </citation>
    <scope>NUCLEOTIDE SEQUENCE [LARGE SCALE GENOMIC DNA]</scope>
</reference>
<dbReference type="InterPro" id="IPR002078">
    <property type="entry name" value="Sigma_54_int"/>
</dbReference>
<dbReference type="InterPro" id="IPR001789">
    <property type="entry name" value="Sig_transdc_resp-reg_receiver"/>
</dbReference>
<dbReference type="InterPro" id="IPR011006">
    <property type="entry name" value="CheY-like_superfamily"/>
</dbReference>
<dbReference type="STRING" id="40754.THII_3872"/>
<evidence type="ECO:0000259" key="9">
    <source>
        <dbReference type="PROSITE" id="PS50045"/>
    </source>
</evidence>
<dbReference type="PANTHER" id="PTHR32071">
    <property type="entry name" value="TRANSCRIPTIONAL REGULATORY PROTEIN"/>
    <property type="match status" value="1"/>
</dbReference>
<keyword evidence="6" id="KW-0238">DNA-binding</keyword>
<dbReference type="Gene3D" id="3.40.50.300">
    <property type="entry name" value="P-loop containing nucleotide triphosphate hydrolases"/>
    <property type="match status" value="1"/>
</dbReference>
<dbReference type="InterPro" id="IPR027417">
    <property type="entry name" value="P-loop_NTPase"/>
</dbReference>
<keyword evidence="7" id="KW-0804">Transcription</keyword>
<dbReference type="Pfam" id="PF02954">
    <property type="entry name" value="HTH_8"/>
    <property type="match status" value="1"/>
</dbReference>
<dbReference type="PROSITE" id="PS50045">
    <property type="entry name" value="SIGMA54_INTERACT_4"/>
    <property type="match status" value="1"/>
</dbReference>
<name>A0A090AKQ6_9GAMM</name>
<evidence type="ECO:0000256" key="5">
    <source>
        <dbReference type="ARBA" id="ARBA00023015"/>
    </source>
</evidence>
<dbReference type="Pfam" id="PF00072">
    <property type="entry name" value="Response_reg"/>
    <property type="match status" value="1"/>
</dbReference>
<dbReference type="PROSITE" id="PS00688">
    <property type="entry name" value="SIGMA54_INTERACT_3"/>
    <property type="match status" value="1"/>
</dbReference>
<dbReference type="KEGG" id="tig:THII_3872"/>
<proteinExistence type="predicted"/>
<evidence type="ECO:0000313" key="12">
    <source>
        <dbReference type="Proteomes" id="UP000031623"/>
    </source>
</evidence>
<dbReference type="GO" id="GO:0005524">
    <property type="term" value="F:ATP binding"/>
    <property type="evidence" value="ECO:0007669"/>
    <property type="project" value="UniProtKB-KW"/>
</dbReference>
<keyword evidence="2" id="KW-0547">Nucleotide-binding</keyword>
<evidence type="ECO:0000256" key="7">
    <source>
        <dbReference type="ARBA" id="ARBA00023163"/>
    </source>
</evidence>
<dbReference type="CDD" id="cd17572">
    <property type="entry name" value="REC_NtrC1-like"/>
    <property type="match status" value="1"/>
</dbReference>
<gene>
    <name evidence="11" type="ORF">THII_3872</name>
</gene>
<evidence type="ECO:0000256" key="1">
    <source>
        <dbReference type="ARBA" id="ARBA00022553"/>
    </source>
</evidence>
<dbReference type="FunFam" id="1.10.8.60:FF:000120">
    <property type="entry name" value="Sigma-54-dependent Fis family transcriptional regulator"/>
    <property type="match status" value="1"/>
</dbReference>
<dbReference type="SMART" id="SM00448">
    <property type="entry name" value="REC"/>
    <property type="match status" value="1"/>
</dbReference>
<feature type="domain" description="Response regulatory" evidence="10">
    <location>
        <begin position="5"/>
        <end position="119"/>
    </location>
</feature>
<evidence type="ECO:0000259" key="10">
    <source>
        <dbReference type="PROSITE" id="PS50110"/>
    </source>
</evidence>
<evidence type="ECO:0000256" key="6">
    <source>
        <dbReference type="ARBA" id="ARBA00023125"/>
    </source>
</evidence>
<dbReference type="EMBL" id="AP014633">
    <property type="protein sequence ID" value="BAP58169.1"/>
    <property type="molecule type" value="Genomic_DNA"/>
</dbReference>
<sequence>MNPQPLLIVEDSTTLVIAYQEYLRHEPCEVTYVETGKEALTYIQKSVPDAILLDLGLPDMNGMEILKYINEQQLPSSVVVVTAQGSVDVAVEAMRLGAFDFVEKPFDGQRLLVTLRNALHHQRLRQRLDIYREKFFRNSFYSFIGASHAMQLVYQIIENAASSKATVFVTGESGTGKELCAEAIHRHSPRRDKPFVAINCAAIPRELIESEIFGHIKGAFTGAVAERQGAAFQADTGTLFLDEIGDMDLDLQSKLLRFVQTGTVQKVGSSKLEKVDVRFICATNHDPLVDVQEGRFREDLYYRLHVIPIMLPPLREREEDILLIAREFLRKYTEEENKSFKGFTPETEAILLNYEWPGNVRQLQNVVRNIVVLNEGLEVTIDMLPAPLNYLSHKKPSIMASATEGLPAKKMTDLSPPVVRPLWLVEKEAIEQTIEFCDGNIPKAAALLEVSPSTIYRKRQSWETIKKS</sequence>
<keyword evidence="1 8" id="KW-0597">Phosphoprotein</keyword>
<keyword evidence="5" id="KW-0805">Transcription regulation</keyword>
<feature type="modified residue" description="4-aspartylphosphate" evidence="8">
    <location>
        <position position="54"/>
    </location>
</feature>
<dbReference type="Pfam" id="PF25601">
    <property type="entry name" value="AAA_lid_14"/>
    <property type="match status" value="1"/>
</dbReference>
<protein>
    <submittedName>
        <fullName evidence="11">Fis family two component sigma54 specific transcriptional regulator</fullName>
    </submittedName>
</protein>
<dbReference type="PANTHER" id="PTHR32071:SF117">
    <property type="entry name" value="PTS-DEPENDENT DIHYDROXYACETONE KINASE OPERON REGULATORY PROTEIN-RELATED"/>
    <property type="match status" value="1"/>
</dbReference>
<keyword evidence="4" id="KW-0902">Two-component regulatory system</keyword>
<dbReference type="InterPro" id="IPR025943">
    <property type="entry name" value="Sigma_54_int_dom_ATP-bd_2"/>
</dbReference>
<evidence type="ECO:0000313" key="11">
    <source>
        <dbReference type="EMBL" id="BAP58169.1"/>
    </source>
</evidence>
<evidence type="ECO:0000256" key="4">
    <source>
        <dbReference type="ARBA" id="ARBA00023012"/>
    </source>
</evidence>
<dbReference type="PROSITE" id="PS50110">
    <property type="entry name" value="RESPONSE_REGULATORY"/>
    <property type="match status" value="1"/>
</dbReference>
<keyword evidence="3" id="KW-0067">ATP-binding</keyword>
<feature type="domain" description="Sigma-54 factor interaction" evidence="9">
    <location>
        <begin position="143"/>
        <end position="372"/>
    </location>
</feature>
<dbReference type="Pfam" id="PF00158">
    <property type="entry name" value="Sigma54_activat"/>
    <property type="match status" value="1"/>
</dbReference>
<dbReference type="CDD" id="cd00009">
    <property type="entry name" value="AAA"/>
    <property type="match status" value="1"/>
</dbReference>
<dbReference type="FunFam" id="3.40.50.300:FF:000006">
    <property type="entry name" value="DNA-binding transcriptional regulator NtrC"/>
    <property type="match status" value="1"/>
</dbReference>
<keyword evidence="12" id="KW-1185">Reference proteome</keyword>
<dbReference type="HOGENOM" id="CLU_000445_0_6_6"/>
<organism evidence="11 12">
    <name type="scientific">Thioploca ingrica</name>
    <dbReference type="NCBI Taxonomy" id="40754"/>
    <lineage>
        <taxon>Bacteria</taxon>
        <taxon>Pseudomonadati</taxon>
        <taxon>Pseudomonadota</taxon>
        <taxon>Gammaproteobacteria</taxon>
        <taxon>Thiotrichales</taxon>
        <taxon>Thiotrichaceae</taxon>
        <taxon>Thioploca</taxon>
    </lineage>
</organism>
<dbReference type="SUPFAM" id="SSF52172">
    <property type="entry name" value="CheY-like"/>
    <property type="match status" value="1"/>
</dbReference>
<dbReference type="GO" id="GO:0043565">
    <property type="term" value="F:sequence-specific DNA binding"/>
    <property type="evidence" value="ECO:0007669"/>
    <property type="project" value="InterPro"/>
</dbReference>
<dbReference type="InterPro" id="IPR003593">
    <property type="entry name" value="AAA+_ATPase"/>
</dbReference>
<dbReference type="Gene3D" id="1.10.10.60">
    <property type="entry name" value="Homeodomain-like"/>
    <property type="match status" value="1"/>
</dbReference>
<dbReference type="SMART" id="SM00382">
    <property type="entry name" value="AAA"/>
    <property type="match status" value="1"/>
</dbReference>
<dbReference type="GO" id="GO:0000160">
    <property type="term" value="P:phosphorelay signal transduction system"/>
    <property type="evidence" value="ECO:0007669"/>
    <property type="project" value="UniProtKB-KW"/>
</dbReference>
<evidence type="ECO:0000256" key="8">
    <source>
        <dbReference type="PROSITE-ProRule" id="PRU00169"/>
    </source>
</evidence>
<dbReference type="InterPro" id="IPR025944">
    <property type="entry name" value="Sigma_54_int_dom_CS"/>
</dbReference>
<dbReference type="SUPFAM" id="SSF46689">
    <property type="entry name" value="Homeodomain-like"/>
    <property type="match status" value="1"/>
</dbReference>
<dbReference type="InterPro" id="IPR002197">
    <property type="entry name" value="HTH_Fis"/>
</dbReference>
<dbReference type="GO" id="GO:0006355">
    <property type="term" value="P:regulation of DNA-templated transcription"/>
    <property type="evidence" value="ECO:0007669"/>
    <property type="project" value="InterPro"/>
</dbReference>
<evidence type="ECO:0000256" key="3">
    <source>
        <dbReference type="ARBA" id="ARBA00022840"/>
    </source>
</evidence>
<accession>A0A090AKQ6</accession>